<gene>
    <name evidence="2" type="ORF">TH4_00270</name>
</gene>
<evidence type="ECO:0000256" key="1">
    <source>
        <dbReference type="SAM" id="Phobius"/>
    </source>
</evidence>
<keyword evidence="1" id="KW-0812">Transmembrane</keyword>
<evidence type="ECO:0000313" key="3">
    <source>
        <dbReference type="Proteomes" id="UP000094009"/>
    </source>
</evidence>
<dbReference type="Proteomes" id="UP000094009">
    <property type="component" value="Unassembled WGS sequence"/>
</dbReference>
<reference evidence="2 3" key="1">
    <citation type="submission" date="2014-07" db="EMBL/GenBank/DDBJ databases">
        <title>Draft genome sequence of Thalassospira tepidiphila 1-1B.</title>
        <authorList>
            <person name="Lai Q."/>
            <person name="Shao Z."/>
        </authorList>
    </citation>
    <scope>NUCLEOTIDE SEQUENCE [LARGE SCALE GENOMIC DNA]</scope>
    <source>
        <strain evidence="2 3">MCCC 1A03514</strain>
    </source>
</reference>
<feature type="transmembrane region" description="Helical" evidence="1">
    <location>
        <begin position="248"/>
        <end position="269"/>
    </location>
</feature>
<dbReference type="AlphaFoldDB" id="A0A853L3W9"/>
<proteinExistence type="predicted"/>
<keyword evidence="1" id="KW-1133">Transmembrane helix</keyword>
<dbReference type="RefSeq" id="WP_157097677.1">
    <property type="nucleotide sequence ID" value="NZ_JPVZ01000001.1"/>
</dbReference>
<name>A0A853L3W9_9PROT</name>
<comment type="caution">
    <text evidence="2">The sequence shown here is derived from an EMBL/GenBank/DDBJ whole genome shotgun (WGS) entry which is preliminary data.</text>
</comment>
<accession>A0A853L3W9</accession>
<keyword evidence="1" id="KW-0472">Membrane</keyword>
<protein>
    <submittedName>
        <fullName evidence="2">Uncharacterized protein</fullName>
    </submittedName>
</protein>
<organism evidence="2 3">
    <name type="scientific">Thalassospira tepidiphila MCCC 1A03514</name>
    <dbReference type="NCBI Taxonomy" id="1177930"/>
    <lineage>
        <taxon>Bacteria</taxon>
        <taxon>Pseudomonadati</taxon>
        <taxon>Pseudomonadota</taxon>
        <taxon>Alphaproteobacteria</taxon>
        <taxon>Rhodospirillales</taxon>
        <taxon>Thalassospiraceae</taxon>
        <taxon>Thalassospira</taxon>
    </lineage>
</organism>
<dbReference type="EMBL" id="JPVZ01000001">
    <property type="protein sequence ID" value="OAZ11566.1"/>
    <property type="molecule type" value="Genomic_DNA"/>
</dbReference>
<sequence>MRFWLEYLRIVACFCLLIGAGFWAKEQVLSREVMSVISDGMMTDVRDTAKREILANALSTNVLDEYIDKMETYAPSLNEFIARIAASGSPEQFWQAICSPLSGNSSQYVFRASFGLPNSRDDQSLFSELSVRYGTLHKGNNSTFIQSHPIGYLNEVELNKFASRDEAVICKGGMFSSDNEAAKVAKFFLDGVSETTFLQIKDGLVEEFNGVFDKANNDLQDAIASKETISAQTDRAFERATVGLEVSIVYLLRSVGVMAAVVFSMVFVVKTMFADINLIRGVKRLNCFRKMANDEGVEDIVSFLEKLNEIDRGR</sequence>
<evidence type="ECO:0000313" key="2">
    <source>
        <dbReference type="EMBL" id="OAZ11566.1"/>
    </source>
</evidence>